<dbReference type="Gene3D" id="3.30.450.20">
    <property type="entry name" value="PAS domain"/>
    <property type="match status" value="1"/>
</dbReference>
<sequence>MWAKQCLFATDIDYTMLKRDQSALKQRNDYSNIYSFRILNARQQYIRVTSRHQVLKQDHNGKAWLVIGNREYVFKASSKLTYFPTVVKLNTIRTIKI</sequence>
<evidence type="ECO:0000313" key="2">
    <source>
        <dbReference type="Proteomes" id="UP001060260"/>
    </source>
</evidence>
<evidence type="ECO:0000313" key="1">
    <source>
        <dbReference type="EMBL" id="UVQ96646.1"/>
    </source>
</evidence>
<proteinExistence type="predicted"/>
<organism evidence="1 2">
    <name type="scientific">Bacteroides caccae</name>
    <dbReference type="NCBI Taxonomy" id="47678"/>
    <lineage>
        <taxon>Bacteria</taxon>
        <taxon>Pseudomonadati</taxon>
        <taxon>Bacteroidota</taxon>
        <taxon>Bacteroidia</taxon>
        <taxon>Bacteroidales</taxon>
        <taxon>Bacteroidaceae</taxon>
        <taxon>Bacteroides</taxon>
    </lineage>
</organism>
<reference evidence="1" key="1">
    <citation type="submission" date="2022-08" db="EMBL/GenBank/DDBJ databases">
        <title>Genome Sequencing of Bacteroides fragilis Group Isolates with Nanopore Technology.</title>
        <authorList>
            <person name="Tisza M.J."/>
            <person name="Smith D."/>
            <person name="Dekker J.P."/>
        </authorList>
    </citation>
    <scope>NUCLEOTIDE SEQUENCE</scope>
    <source>
        <strain evidence="1">BFG-474</strain>
    </source>
</reference>
<dbReference type="EMBL" id="CP103166">
    <property type="protein sequence ID" value="UVQ96646.1"/>
    <property type="molecule type" value="Genomic_DNA"/>
</dbReference>
<accession>A0AA95BZX0</accession>
<gene>
    <name evidence="1" type="ORF">NXW23_20615</name>
</gene>
<protein>
    <submittedName>
        <fullName evidence="1">Uncharacterized protein</fullName>
    </submittedName>
</protein>
<dbReference type="Proteomes" id="UP001060260">
    <property type="component" value="Chromosome"/>
</dbReference>
<dbReference type="AlphaFoldDB" id="A0AA95BZX0"/>
<name>A0AA95BZX0_9BACE</name>